<keyword evidence="3" id="KW-0547">Nucleotide-binding</keyword>
<dbReference type="Gene3D" id="3.40.50.300">
    <property type="entry name" value="P-loop containing nucleotide triphosphate hydrolases"/>
    <property type="match status" value="2"/>
</dbReference>
<feature type="compositionally biased region" description="Polar residues" evidence="5">
    <location>
        <begin position="416"/>
        <end position="425"/>
    </location>
</feature>
<dbReference type="InterPro" id="IPR017871">
    <property type="entry name" value="ABC_transporter-like_CS"/>
</dbReference>
<proteinExistence type="inferred from homology"/>
<evidence type="ECO:0000256" key="1">
    <source>
        <dbReference type="ARBA" id="ARBA00004141"/>
    </source>
</evidence>
<feature type="region of interest" description="Disordered" evidence="5">
    <location>
        <begin position="354"/>
        <end position="380"/>
    </location>
</feature>
<dbReference type="Pfam" id="PF00005">
    <property type="entry name" value="ABC_tran"/>
    <property type="match status" value="1"/>
</dbReference>
<dbReference type="GO" id="GO:0005524">
    <property type="term" value="F:ATP binding"/>
    <property type="evidence" value="ECO:0007669"/>
    <property type="project" value="UniProtKB-KW"/>
</dbReference>
<feature type="region of interest" description="Disordered" evidence="5">
    <location>
        <begin position="20"/>
        <end position="40"/>
    </location>
</feature>
<name>A0A2J7ZWM4_9CHLO</name>
<dbReference type="PANTHER" id="PTHR24223">
    <property type="entry name" value="ATP-BINDING CASSETTE SUB-FAMILY C"/>
    <property type="match status" value="1"/>
</dbReference>
<dbReference type="InterPro" id="IPR003439">
    <property type="entry name" value="ABC_transporter-like_ATP-bd"/>
</dbReference>
<evidence type="ECO:0000313" key="7">
    <source>
        <dbReference type="EMBL" id="PNH04670.1"/>
    </source>
</evidence>
<dbReference type="Gene3D" id="3.30.70.330">
    <property type="match status" value="2"/>
</dbReference>
<comment type="similarity">
    <text evidence="2">Belongs to the ABC transporter superfamily. ABCC family. Conjugate transporter (TC 3.A.1.208) subfamily.</text>
</comment>
<dbReference type="PROSITE" id="PS00211">
    <property type="entry name" value="ABC_TRANSPORTER_1"/>
    <property type="match status" value="1"/>
</dbReference>
<gene>
    <name evidence="7" type="ORF">TSOC_009119</name>
</gene>
<sequence>MQHHAFSGPLLPSALAALGRPSAAHHHHHSGSGLLPPPGQAAAMAAQHAGLIHPVPVAGFGPVTNKFDNPPCNTLFIGNLGDAVDEGELTALFSCQPGYKQLKLLRHPRQAAAMAAQHAGLIHPVPVAGFGPVTNKFDNPPCNTLFIGNLGDTVDEGELTALFSCQPGYKQLKLLRHPRQVLAQGGPAWRGYACACLMFAGSVVGVLTDNQHFQRVMRAGFRLKAVLAAAVHRQVFLLTPGARAAFSSDRGVNVSGGQKQRIAIARALYGNGDVVLLDDPLSALDARVGRRVFDRGIRSLLAASRTVLLATNQLQYVRQADMVLYLAGGRVVESGSPGALMVAGGPFASLMREVVEEEKEEGKGGGAEPDGGAAAAEEGTAKPAAAAGTVALLAAGSGGGDAAGAAPPAAAPASGQAVTRITQDESSGEGALAVTRITQDESSGEGPLASWWPSWAVRAPFIVNATVRDNILFGLPYDDARYAAALHGACLADDLRQLPGGDMTEMGSERERRQGPRAVARHASLLDSVSCMSLLNQSMNRWLSVRLEILGAAAALLAGVVAVEQRSGAGAAGLVMSYALQVTAAVSITVRTASMAENMLNAGEVQREMERAAAAAAYDNGGGSVGAAVDDVGMVLAAGGGPGGGGGSGGGAASAAAARAALARCVALLEEARAAAAALARGWAGPAAAAAGGGGAP</sequence>
<evidence type="ECO:0000259" key="6">
    <source>
        <dbReference type="PROSITE" id="PS50893"/>
    </source>
</evidence>
<feature type="region of interest" description="Disordered" evidence="5">
    <location>
        <begin position="403"/>
        <end position="430"/>
    </location>
</feature>
<protein>
    <submittedName>
        <fullName evidence="7">Multidrug resistance-associated protein 5</fullName>
    </submittedName>
</protein>
<dbReference type="SUPFAM" id="SSF54928">
    <property type="entry name" value="RNA-binding domain, RBD"/>
    <property type="match status" value="1"/>
</dbReference>
<feature type="domain" description="ABC transporter" evidence="6">
    <location>
        <begin position="122"/>
        <end position="353"/>
    </location>
</feature>
<dbReference type="InterPro" id="IPR027417">
    <property type="entry name" value="P-loop_NTPase"/>
</dbReference>
<reference evidence="7 8" key="1">
    <citation type="journal article" date="2017" name="Mol. Biol. Evol.">
        <title>The 4-celled Tetrabaena socialis nuclear genome reveals the essential components for genetic control of cell number at the origin of multicellularity in the volvocine lineage.</title>
        <authorList>
            <person name="Featherston J."/>
            <person name="Arakaki Y."/>
            <person name="Hanschen E.R."/>
            <person name="Ferris P.J."/>
            <person name="Michod R.E."/>
            <person name="Olson B.J.S.C."/>
            <person name="Nozaki H."/>
            <person name="Durand P.M."/>
        </authorList>
    </citation>
    <scope>NUCLEOTIDE SEQUENCE [LARGE SCALE GENOMIC DNA]</scope>
    <source>
        <strain evidence="7 8">NIES-571</strain>
    </source>
</reference>
<evidence type="ECO:0000256" key="4">
    <source>
        <dbReference type="ARBA" id="ARBA00022840"/>
    </source>
</evidence>
<dbReference type="SUPFAM" id="SSF52540">
    <property type="entry name" value="P-loop containing nucleoside triphosphate hydrolases"/>
    <property type="match status" value="1"/>
</dbReference>
<dbReference type="GO" id="GO:0016020">
    <property type="term" value="C:membrane"/>
    <property type="evidence" value="ECO:0007669"/>
    <property type="project" value="UniProtKB-SubCell"/>
</dbReference>
<dbReference type="EMBL" id="PGGS01000369">
    <property type="protein sequence ID" value="PNH04670.1"/>
    <property type="molecule type" value="Genomic_DNA"/>
</dbReference>
<feature type="compositionally biased region" description="Low complexity" evidence="5">
    <location>
        <begin position="370"/>
        <end position="380"/>
    </location>
</feature>
<feature type="compositionally biased region" description="Low complexity" evidence="5">
    <location>
        <begin position="403"/>
        <end position="415"/>
    </location>
</feature>
<keyword evidence="8" id="KW-1185">Reference proteome</keyword>
<comment type="caution">
    <text evidence="7">The sequence shown here is derived from an EMBL/GenBank/DDBJ whole genome shotgun (WGS) entry which is preliminary data.</text>
</comment>
<dbReference type="InterPro" id="IPR050173">
    <property type="entry name" value="ABC_transporter_C-like"/>
</dbReference>
<evidence type="ECO:0000313" key="8">
    <source>
        <dbReference type="Proteomes" id="UP000236333"/>
    </source>
</evidence>
<keyword evidence="4" id="KW-0067">ATP-binding</keyword>
<dbReference type="InterPro" id="IPR035979">
    <property type="entry name" value="RBD_domain_sf"/>
</dbReference>
<dbReference type="GO" id="GO:0042626">
    <property type="term" value="F:ATPase-coupled transmembrane transporter activity"/>
    <property type="evidence" value="ECO:0007669"/>
    <property type="project" value="TreeGrafter"/>
</dbReference>
<comment type="subcellular location">
    <subcellularLocation>
        <location evidence="1">Membrane</location>
        <topology evidence="1">Multi-pass membrane protein</topology>
    </subcellularLocation>
</comment>
<dbReference type="AlphaFoldDB" id="A0A2J7ZWM4"/>
<dbReference type="OrthoDB" id="538003at2759"/>
<evidence type="ECO:0000256" key="2">
    <source>
        <dbReference type="ARBA" id="ARBA00009726"/>
    </source>
</evidence>
<accession>A0A2J7ZWM4</accession>
<organism evidence="7 8">
    <name type="scientific">Tetrabaena socialis</name>
    <dbReference type="NCBI Taxonomy" id="47790"/>
    <lineage>
        <taxon>Eukaryota</taxon>
        <taxon>Viridiplantae</taxon>
        <taxon>Chlorophyta</taxon>
        <taxon>core chlorophytes</taxon>
        <taxon>Chlorophyceae</taxon>
        <taxon>CS clade</taxon>
        <taxon>Chlamydomonadales</taxon>
        <taxon>Tetrabaenaceae</taxon>
        <taxon>Tetrabaena</taxon>
    </lineage>
</organism>
<dbReference type="GO" id="GO:0016887">
    <property type="term" value="F:ATP hydrolysis activity"/>
    <property type="evidence" value="ECO:0007669"/>
    <property type="project" value="InterPro"/>
</dbReference>
<dbReference type="PANTHER" id="PTHR24223:SF456">
    <property type="entry name" value="MULTIDRUG RESISTANCE-ASSOCIATED PROTEIN LETHAL(2)03659"/>
    <property type="match status" value="1"/>
</dbReference>
<dbReference type="PROSITE" id="PS50893">
    <property type="entry name" value="ABC_TRANSPORTER_2"/>
    <property type="match status" value="1"/>
</dbReference>
<dbReference type="GO" id="GO:0003676">
    <property type="term" value="F:nucleic acid binding"/>
    <property type="evidence" value="ECO:0007669"/>
    <property type="project" value="InterPro"/>
</dbReference>
<dbReference type="Proteomes" id="UP000236333">
    <property type="component" value="Unassembled WGS sequence"/>
</dbReference>
<evidence type="ECO:0000256" key="5">
    <source>
        <dbReference type="SAM" id="MobiDB-lite"/>
    </source>
</evidence>
<evidence type="ECO:0000256" key="3">
    <source>
        <dbReference type="ARBA" id="ARBA00022741"/>
    </source>
</evidence>
<dbReference type="InterPro" id="IPR012677">
    <property type="entry name" value="Nucleotide-bd_a/b_plait_sf"/>
</dbReference>